<comment type="caution">
    <text evidence="3">The sequence shown here is derived from an EMBL/GenBank/DDBJ whole genome shotgun (WGS) entry which is preliminary data.</text>
</comment>
<proteinExistence type="predicted"/>
<evidence type="ECO:0000313" key="3">
    <source>
        <dbReference type="EMBL" id="RPE28800.1"/>
    </source>
</evidence>
<protein>
    <recommendedName>
        <fullName evidence="5">VanZ like protein</fullName>
    </recommendedName>
</protein>
<evidence type="ECO:0000256" key="1">
    <source>
        <dbReference type="SAM" id="MobiDB-lite"/>
    </source>
</evidence>
<keyword evidence="4" id="KW-1185">Reference proteome</keyword>
<dbReference type="RefSeq" id="WP_123820542.1">
    <property type="nucleotide sequence ID" value="NZ_RKQG01000002.1"/>
</dbReference>
<name>A0A3N4RPD5_9ACTN</name>
<sequence length="351" mass="35976">MIRAALHGNTGMIPAFLVLALLLGTAGHLAARRRGLPRWAVLLLAVALAGELAVTLYPTATGGGAARVCAWSGDPWLALRTEEGRLNFLLYLPIGLFAVPALGRPLAAAGGVLALGAATETAQGMLPSIGRACDSGDFACNAAGGLLGVLLGCVVLLARRRRIAPDRREWRLTGLLAAAVGVPVLLLQSAVLSPTVATGAVEADAEQQRLARQDAALLFGPDARVIRTQRFLSPGVDQLSVTVDRGFLTVDWPSGRLRDFETVSADPGASPGAEPPAVPAEQAAAAAQAVRPAADAFAARWLPDLAPGTEPAVTPGGGQDGSHRFTYGTGPGAPALDVDSAGRPVRFGLPN</sequence>
<dbReference type="EMBL" id="RKQG01000002">
    <property type="protein sequence ID" value="RPE28800.1"/>
    <property type="molecule type" value="Genomic_DNA"/>
</dbReference>
<dbReference type="AlphaFoldDB" id="A0A3N4RPD5"/>
<evidence type="ECO:0000256" key="2">
    <source>
        <dbReference type="SAM" id="Phobius"/>
    </source>
</evidence>
<feature type="region of interest" description="Disordered" evidence="1">
    <location>
        <begin position="307"/>
        <end position="351"/>
    </location>
</feature>
<feature type="transmembrane region" description="Helical" evidence="2">
    <location>
        <begin position="170"/>
        <end position="191"/>
    </location>
</feature>
<organism evidence="3 4">
    <name type="scientific">Kitasatospora cineracea</name>
    <dbReference type="NCBI Taxonomy" id="88074"/>
    <lineage>
        <taxon>Bacteria</taxon>
        <taxon>Bacillati</taxon>
        <taxon>Actinomycetota</taxon>
        <taxon>Actinomycetes</taxon>
        <taxon>Kitasatosporales</taxon>
        <taxon>Streptomycetaceae</taxon>
        <taxon>Kitasatospora</taxon>
    </lineage>
</organism>
<feature type="transmembrane region" description="Helical" evidence="2">
    <location>
        <begin position="138"/>
        <end position="158"/>
    </location>
</feature>
<reference evidence="3 4" key="1">
    <citation type="submission" date="2018-11" db="EMBL/GenBank/DDBJ databases">
        <title>Sequencing the genomes of 1000 actinobacteria strains.</title>
        <authorList>
            <person name="Klenk H.-P."/>
        </authorList>
    </citation>
    <scope>NUCLEOTIDE SEQUENCE [LARGE SCALE GENOMIC DNA]</scope>
    <source>
        <strain evidence="3 4">DSM 44781</strain>
    </source>
</reference>
<gene>
    <name evidence="3" type="ORF">EDD38_5944</name>
</gene>
<keyword evidence="2" id="KW-0472">Membrane</keyword>
<feature type="transmembrane region" description="Helical" evidence="2">
    <location>
        <begin position="39"/>
        <end position="57"/>
    </location>
</feature>
<evidence type="ECO:0000313" key="4">
    <source>
        <dbReference type="Proteomes" id="UP000266906"/>
    </source>
</evidence>
<feature type="region of interest" description="Disordered" evidence="1">
    <location>
        <begin position="262"/>
        <end position="281"/>
    </location>
</feature>
<dbReference type="Proteomes" id="UP000266906">
    <property type="component" value="Unassembled WGS sequence"/>
</dbReference>
<keyword evidence="2" id="KW-1133">Transmembrane helix</keyword>
<keyword evidence="2" id="KW-0812">Transmembrane</keyword>
<accession>A0A3N4RPD5</accession>
<evidence type="ECO:0008006" key="5">
    <source>
        <dbReference type="Google" id="ProtNLM"/>
    </source>
</evidence>